<dbReference type="Proteomes" id="UP000298595">
    <property type="component" value="Plasmid p5"/>
</dbReference>
<dbReference type="KEGG" id="aare:D3093_32980"/>
<geneLocation type="plasmid" evidence="1 2">
    <name>p5</name>
</geneLocation>
<dbReference type="RefSeq" id="WP_137118791.1">
    <property type="nucleotide sequence ID" value="NZ_CP032326.1"/>
</dbReference>
<protein>
    <submittedName>
        <fullName evidence="1">Uncharacterized protein</fullName>
    </submittedName>
</protein>
<reference evidence="1 2" key="1">
    <citation type="submission" date="2018-09" db="EMBL/GenBank/DDBJ databases">
        <title>Whole genome based analysis of evolution and adaptive divergence in Indian and Brazilian strains of Azospirillum brasilense.</title>
        <authorList>
            <person name="Singh C."/>
            <person name="Tripathi A.K."/>
        </authorList>
    </citation>
    <scope>NUCLEOTIDE SEQUENCE [LARGE SCALE GENOMIC DNA]</scope>
    <source>
        <strain evidence="1 2">MTCC4035</strain>
        <plasmid evidence="1 2">p5</plasmid>
    </source>
</reference>
<sequence length="112" mass="12479">MRSLRAEKDRRREKAKERRREIFGRILAALEALQAAGVPGRLVLPLKDDQPIHLLVDATAMPTQALAARLVRRSMGDAFHTIHFAGDLAPDALESIMGASLPLEALRRHRPN</sequence>
<proteinExistence type="predicted"/>
<dbReference type="EMBL" id="CP032326">
    <property type="protein sequence ID" value="QCO00078.1"/>
    <property type="molecule type" value="Genomic_DNA"/>
</dbReference>
<evidence type="ECO:0000313" key="1">
    <source>
        <dbReference type="EMBL" id="QCO00078.1"/>
    </source>
</evidence>
<accession>A0A4D8PTD3</accession>
<keyword evidence="1" id="KW-0614">Plasmid</keyword>
<organism evidence="1 2">
    <name type="scientific">Azospirillum argentinense</name>
    <dbReference type="NCBI Taxonomy" id="2970906"/>
    <lineage>
        <taxon>Bacteria</taxon>
        <taxon>Pseudomonadati</taxon>
        <taxon>Pseudomonadota</taxon>
        <taxon>Alphaproteobacteria</taxon>
        <taxon>Rhodospirillales</taxon>
        <taxon>Azospirillaceae</taxon>
        <taxon>Azospirillum</taxon>
    </lineage>
</organism>
<gene>
    <name evidence="1" type="ORF">D3093_32980</name>
</gene>
<evidence type="ECO:0000313" key="2">
    <source>
        <dbReference type="Proteomes" id="UP000298595"/>
    </source>
</evidence>
<dbReference type="AlphaFoldDB" id="A0A4D8PTD3"/>
<name>A0A4D8PTD3_9PROT</name>